<feature type="transmembrane region" description="Helical" evidence="6">
    <location>
        <begin position="306"/>
        <end position="324"/>
    </location>
</feature>
<keyword evidence="5 6" id="KW-0472">Membrane</keyword>
<keyword evidence="2" id="KW-1003">Cell membrane</keyword>
<comment type="subcellular location">
    <subcellularLocation>
        <location evidence="1">Cell membrane</location>
        <topology evidence="1">Multi-pass membrane protein</topology>
    </subcellularLocation>
</comment>
<keyword evidence="8" id="KW-1185">Reference proteome</keyword>
<dbReference type="CDD" id="cd06581">
    <property type="entry name" value="TM_PBP1_LivM_like"/>
    <property type="match status" value="1"/>
</dbReference>
<feature type="transmembrane region" description="Helical" evidence="6">
    <location>
        <begin position="107"/>
        <end position="130"/>
    </location>
</feature>
<dbReference type="AlphaFoldDB" id="A0A543AN75"/>
<evidence type="ECO:0000313" key="8">
    <source>
        <dbReference type="Proteomes" id="UP000319746"/>
    </source>
</evidence>
<dbReference type="InterPro" id="IPR043428">
    <property type="entry name" value="LivM-like"/>
</dbReference>
<feature type="transmembrane region" description="Helical" evidence="6">
    <location>
        <begin position="256"/>
        <end position="285"/>
    </location>
</feature>
<evidence type="ECO:0000256" key="2">
    <source>
        <dbReference type="ARBA" id="ARBA00022475"/>
    </source>
</evidence>
<keyword evidence="4 6" id="KW-1133">Transmembrane helix</keyword>
<dbReference type="InterPro" id="IPR001851">
    <property type="entry name" value="ABC_transp_permease"/>
</dbReference>
<sequence length="357" mass="37811">MTQLSRLPLARKTLPVIITLGALVVIAVGVSLFGSTVTNRIVTVMFVHVVLVLGLQLFMGNSGILSFAHVGFMAIGAYGSALMSIPAENKSRSLPNLYEPLMGVELGFLPAILVGAATAGLFAAITGVALMRLSDTAAAISSFALLVIINVVLSQWNEVTNGPRTLSGILKYTDMWTAFGWAAIGVIVAFLFKESSLGMKLRASRDNLHAADAIGINVTRTRWISFVFSAFIAGLAGGLWAHFITSFQPDALYFEMTFLVLMMLVVGGPHTITGATLGVIIVTVVNEGLRSIENNLALSGALPFKTVGMTEIVLAVVLIIMLALRPGGIIHTVELGGGVGRRRELQTSASSQKGTRR</sequence>
<evidence type="ECO:0000256" key="3">
    <source>
        <dbReference type="ARBA" id="ARBA00022692"/>
    </source>
</evidence>
<organism evidence="7 8">
    <name type="scientific">Enteractinococcus coprophilus</name>
    <dbReference type="NCBI Taxonomy" id="1027633"/>
    <lineage>
        <taxon>Bacteria</taxon>
        <taxon>Bacillati</taxon>
        <taxon>Actinomycetota</taxon>
        <taxon>Actinomycetes</taxon>
        <taxon>Micrococcales</taxon>
        <taxon>Micrococcaceae</taxon>
    </lineage>
</organism>
<dbReference type="PANTHER" id="PTHR30482">
    <property type="entry name" value="HIGH-AFFINITY BRANCHED-CHAIN AMINO ACID TRANSPORT SYSTEM PERMEASE"/>
    <property type="match status" value="1"/>
</dbReference>
<feature type="transmembrane region" description="Helical" evidence="6">
    <location>
        <begin position="12"/>
        <end position="34"/>
    </location>
</feature>
<dbReference type="Pfam" id="PF02653">
    <property type="entry name" value="BPD_transp_2"/>
    <property type="match status" value="1"/>
</dbReference>
<feature type="transmembrane region" description="Helical" evidence="6">
    <location>
        <begin position="65"/>
        <end position="87"/>
    </location>
</feature>
<dbReference type="PANTHER" id="PTHR30482:SF10">
    <property type="entry name" value="HIGH-AFFINITY BRANCHED-CHAIN AMINO ACID TRANSPORT PROTEIN BRAE"/>
    <property type="match status" value="1"/>
</dbReference>
<dbReference type="RefSeq" id="WP_141864402.1">
    <property type="nucleotide sequence ID" value="NZ_BAABAN010000016.1"/>
</dbReference>
<gene>
    <name evidence="7" type="ORF">FB556_0491</name>
</gene>
<dbReference type="EMBL" id="VFOU01000001">
    <property type="protein sequence ID" value="TQL74040.1"/>
    <property type="molecule type" value="Genomic_DNA"/>
</dbReference>
<evidence type="ECO:0000256" key="4">
    <source>
        <dbReference type="ARBA" id="ARBA00022989"/>
    </source>
</evidence>
<proteinExistence type="predicted"/>
<dbReference type="Proteomes" id="UP000319746">
    <property type="component" value="Unassembled WGS sequence"/>
</dbReference>
<evidence type="ECO:0000256" key="6">
    <source>
        <dbReference type="SAM" id="Phobius"/>
    </source>
</evidence>
<evidence type="ECO:0000313" key="7">
    <source>
        <dbReference type="EMBL" id="TQL74040.1"/>
    </source>
</evidence>
<feature type="transmembrane region" description="Helical" evidence="6">
    <location>
        <begin position="40"/>
        <end position="58"/>
    </location>
</feature>
<feature type="transmembrane region" description="Helical" evidence="6">
    <location>
        <begin position="223"/>
        <end position="244"/>
    </location>
</feature>
<accession>A0A543AN75</accession>
<protein>
    <submittedName>
        <fullName evidence="7">Amino acid/amide ABC transporter membrane protein 2 (HAAT family)</fullName>
    </submittedName>
</protein>
<comment type="caution">
    <text evidence="7">The sequence shown here is derived from an EMBL/GenBank/DDBJ whole genome shotgun (WGS) entry which is preliminary data.</text>
</comment>
<evidence type="ECO:0000256" key="1">
    <source>
        <dbReference type="ARBA" id="ARBA00004651"/>
    </source>
</evidence>
<feature type="transmembrane region" description="Helical" evidence="6">
    <location>
        <begin position="176"/>
        <end position="192"/>
    </location>
</feature>
<dbReference type="GO" id="GO:0005886">
    <property type="term" value="C:plasma membrane"/>
    <property type="evidence" value="ECO:0007669"/>
    <property type="project" value="UniProtKB-SubCell"/>
</dbReference>
<evidence type="ECO:0000256" key="5">
    <source>
        <dbReference type="ARBA" id="ARBA00023136"/>
    </source>
</evidence>
<dbReference type="GO" id="GO:0015658">
    <property type="term" value="F:branched-chain amino acid transmembrane transporter activity"/>
    <property type="evidence" value="ECO:0007669"/>
    <property type="project" value="InterPro"/>
</dbReference>
<feature type="transmembrane region" description="Helical" evidence="6">
    <location>
        <begin position="137"/>
        <end position="156"/>
    </location>
</feature>
<keyword evidence="3 6" id="KW-0812">Transmembrane</keyword>
<name>A0A543AN75_9MICC</name>
<reference evidence="7 8" key="1">
    <citation type="submission" date="2019-06" db="EMBL/GenBank/DDBJ databases">
        <title>Sequencing the genomes of 1000 actinobacteria strains.</title>
        <authorList>
            <person name="Klenk H.-P."/>
        </authorList>
    </citation>
    <scope>NUCLEOTIDE SEQUENCE [LARGE SCALE GENOMIC DNA]</scope>
    <source>
        <strain evidence="7 8">DSM 24083</strain>
    </source>
</reference>
<dbReference type="OrthoDB" id="9814461at2"/>